<accession>A0A4R3QWW3</accession>
<protein>
    <submittedName>
        <fullName evidence="1">Uncharacterized protein</fullName>
    </submittedName>
</protein>
<dbReference type="EMBL" id="SMBK01000037">
    <property type="protein sequence ID" value="TCU26970.1"/>
    <property type="molecule type" value="Genomic_DNA"/>
</dbReference>
<dbReference type="AlphaFoldDB" id="A0A4R3QWW3"/>
<organism evidence="1 2">
    <name type="scientific">Rhizobium azibense</name>
    <dbReference type="NCBI Taxonomy" id="1136135"/>
    <lineage>
        <taxon>Bacteria</taxon>
        <taxon>Pseudomonadati</taxon>
        <taxon>Pseudomonadota</taxon>
        <taxon>Alphaproteobacteria</taxon>
        <taxon>Hyphomicrobiales</taxon>
        <taxon>Rhizobiaceae</taxon>
        <taxon>Rhizobium/Agrobacterium group</taxon>
        <taxon>Rhizobium</taxon>
    </lineage>
</organism>
<reference evidence="1 2" key="1">
    <citation type="submission" date="2019-03" db="EMBL/GenBank/DDBJ databases">
        <title>Genomic Encyclopedia of Type Strains, Phase IV (KMG-V): Genome sequencing to study the core and pangenomes of soil and plant-associated prokaryotes.</title>
        <authorList>
            <person name="Whitman W."/>
        </authorList>
    </citation>
    <scope>NUCLEOTIDE SEQUENCE [LARGE SCALE GENOMIC DNA]</scope>
    <source>
        <strain evidence="1 2">IE4868</strain>
    </source>
</reference>
<evidence type="ECO:0000313" key="2">
    <source>
        <dbReference type="Proteomes" id="UP000295507"/>
    </source>
</evidence>
<dbReference type="Proteomes" id="UP000295507">
    <property type="component" value="Unassembled WGS sequence"/>
</dbReference>
<comment type="caution">
    <text evidence="1">The sequence shown here is derived from an EMBL/GenBank/DDBJ whole genome shotgun (WGS) entry which is preliminary data.</text>
</comment>
<name>A0A4R3QWW3_9HYPH</name>
<gene>
    <name evidence="1" type="ORF">EV129_13710</name>
</gene>
<sequence length="42" mass="4693">MNVECVKQRVLKGGHDIRRRHKGSLENLKPQTTAKAVLALVP</sequence>
<proteinExistence type="predicted"/>
<evidence type="ECO:0000313" key="1">
    <source>
        <dbReference type="EMBL" id="TCU26970.1"/>
    </source>
</evidence>